<organism evidence="2 3">
    <name type="scientific">Burkholderia cenocepacia</name>
    <dbReference type="NCBI Taxonomy" id="95486"/>
    <lineage>
        <taxon>Bacteria</taxon>
        <taxon>Pseudomonadati</taxon>
        <taxon>Pseudomonadota</taxon>
        <taxon>Betaproteobacteria</taxon>
        <taxon>Burkholderiales</taxon>
        <taxon>Burkholderiaceae</taxon>
        <taxon>Burkholderia</taxon>
        <taxon>Burkholderia cepacia complex</taxon>
    </lineage>
</organism>
<gene>
    <name evidence="2" type="ORF">BCO9919_04336</name>
</gene>
<dbReference type="Proteomes" id="UP000494322">
    <property type="component" value="Unassembled WGS sequence"/>
</dbReference>
<dbReference type="AlphaFoldDB" id="A0A6J5JFS8"/>
<protein>
    <recommendedName>
        <fullName evidence="1">Competence protein CoiA-like N-terminal domain-containing protein</fullName>
    </recommendedName>
</protein>
<evidence type="ECO:0000259" key="1">
    <source>
        <dbReference type="Pfam" id="PF25164"/>
    </source>
</evidence>
<reference evidence="2 3" key="1">
    <citation type="submission" date="2020-04" db="EMBL/GenBank/DDBJ databases">
        <authorList>
            <person name="Depoorter E."/>
        </authorList>
    </citation>
    <scope>NUCLEOTIDE SEQUENCE [LARGE SCALE GENOMIC DNA]</scope>
    <source>
        <strain evidence="2 3">BCC0132</strain>
    </source>
</reference>
<evidence type="ECO:0000313" key="3">
    <source>
        <dbReference type="Proteomes" id="UP000494322"/>
    </source>
</evidence>
<sequence>MKAGLTIPFAVSPLGHLVAARDLPKHAKGPFRCAACRSPVILKQGEMKGWYFSHLPGSDCAKGFETALHMLAKQILLDHRHLRVPALVCVDEGSLEEGVMVCDEHVIHWAAAGEAEKWMDGIRPDFVADCGDQLLIVEVVVTHEPDSNKLAHLDCLAIPALEIDLSDVARDVTVDALTRRIIDTVIGKRWLFYPGWAEAQAVFDVRRREEEARLEEDGAEIEAEYARERALARRERAAIAAQRDAARRKIERANKLFRQAPDAGKTEFLAGKLGLAEQDWPPLFGSKVRWASAVKAHARIWQADVFRRFIYRQRGKRAASELTVECVAEWLTQRYEVLPSASRSLPVAVWDFMSLLAKHGYLRRNSGQEFEILKDVLPEQERLAPTHPQSPAALATQRLFWSRSLGDEMQIYLAAEQAGVRRPRAAMQSLMRGRVYLDSEAEYAQRVSVALQLSLEQTVEFLVAAGFFARI</sequence>
<proteinExistence type="predicted"/>
<dbReference type="InterPro" id="IPR057253">
    <property type="entry name" value="CoiA-like_N"/>
</dbReference>
<evidence type="ECO:0000313" key="2">
    <source>
        <dbReference type="EMBL" id="CAB3970489.1"/>
    </source>
</evidence>
<feature type="domain" description="Competence protein CoiA-like N-terminal" evidence="1">
    <location>
        <begin position="27"/>
        <end position="61"/>
    </location>
</feature>
<dbReference type="EMBL" id="CABWIK020000027">
    <property type="protein sequence ID" value="CAB3970489.1"/>
    <property type="molecule type" value="Genomic_DNA"/>
</dbReference>
<dbReference type="Pfam" id="PF25164">
    <property type="entry name" value="CoiA_N"/>
    <property type="match status" value="1"/>
</dbReference>
<name>A0A6J5JFS8_9BURK</name>
<accession>A0A6J5JFS8</accession>